<dbReference type="RefSeq" id="WP_193496138.1">
    <property type="nucleotide sequence ID" value="NZ_CP063169.1"/>
</dbReference>
<evidence type="ECO:0000313" key="4">
    <source>
        <dbReference type="Proteomes" id="UP000593758"/>
    </source>
</evidence>
<keyword evidence="1" id="KW-0732">Signal</keyword>
<dbReference type="Proteomes" id="UP000593758">
    <property type="component" value="Chromosome"/>
</dbReference>
<dbReference type="PROSITE" id="PS51257">
    <property type="entry name" value="PROKAR_LIPOPROTEIN"/>
    <property type="match status" value="1"/>
</dbReference>
<name>A0A7M1SPZ4_9MICO</name>
<dbReference type="Pfam" id="PF26366">
    <property type="entry name" value="DUF8094"/>
    <property type="match status" value="1"/>
</dbReference>
<feature type="chain" id="PRO_5039562243" description="DUF8094 domain-containing protein" evidence="1">
    <location>
        <begin position="23"/>
        <end position="346"/>
    </location>
</feature>
<accession>A0A7M1SPZ4</accession>
<dbReference type="InterPro" id="IPR058407">
    <property type="entry name" value="DUF8094"/>
</dbReference>
<evidence type="ECO:0000313" key="3">
    <source>
        <dbReference type="EMBL" id="QOR69629.1"/>
    </source>
</evidence>
<evidence type="ECO:0000256" key="1">
    <source>
        <dbReference type="SAM" id="SignalP"/>
    </source>
</evidence>
<organism evidence="3 4">
    <name type="scientific">Ruania alkalisoli</name>
    <dbReference type="NCBI Taxonomy" id="2779775"/>
    <lineage>
        <taxon>Bacteria</taxon>
        <taxon>Bacillati</taxon>
        <taxon>Actinomycetota</taxon>
        <taxon>Actinomycetes</taxon>
        <taxon>Micrococcales</taxon>
        <taxon>Ruaniaceae</taxon>
        <taxon>Ruania</taxon>
    </lineage>
</organism>
<proteinExistence type="predicted"/>
<sequence>MRRPNRALTGAAALLTAGTLLGACAIEVPEPADPPEQTETLPVLDGPRLERVLTDLGDVIAAADEARDAESLEPRMDDPALSVRAAEYALAAETADAENPYTPQPLTVASDVEIVALTDTWPRTVMVITEIPDEANGPLLLTLRQASPRSQYVMHSWVRLLPAVEMPATAIPGEGSAPVADDAEGYLYSPEGAMAAYAEVLSNSGADAAENFADDVFRTLVGERQDAATEAAEFEEAGEFEHSTSVPDQEISTLATADGGYIVVGALTTRESYTKTVEGSELTVGGTIGMLDADGGEIADVGTSINADYQLMVSLYVPPEGEDGQVRVLGAEEVLSEVTRSETEDE</sequence>
<dbReference type="KEGG" id="halt:IM660_13230"/>
<gene>
    <name evidence="3" type="ORF">IM660_13230</name>
</gene>
<evidence type="ECO:0000259" key="2">
    <source>
        <dbReference type="Pfam" id="PF26366"/>
    </source>
</evidence>
<feature type="signal peptide" evidence="1">
    <location>
        <begin position="1"/>
        <end position="22"/>
    </location>
</feature>
<feature type="domain" description="DUF8094" evidence="2">
    <location>
        <begin position="49"/>
        <end position="333"/>
    </location>
</feature>
<dbReference type="EMBL" id="CP063169">
    <property type="protein sequence ID" value="QOR69629.1"/>
    <property type="molecule type" value="Genomic_DNA"/>
</dbReference>
<keyword evidence="4" id="KW-1185">Reference proteome</keyword>
<dbReference type="AlphaFoldDB" id="A0A7M1SPZ4"/>
<protein>
    <recommendedName>
        <fullName evidence="2">DUF8094 domain-containing protein</fullName>
    </recommendedName>
</protein>
<reference evidence="3 4" key="1">
    <citation type="submission" date="2020-10" db="EMBL/GenBank/DDBJ databases">
        <title>Haloactinobacterium sp. RN3S43, a bacterium isolated from saline soil.</title>
        <authorList>
            <person name="Sun J.-Q."/>
        </authorList>
    </citation>
    <scope>NUCLEOTIDE SEQUENCE [LARGE SCALE GENOMIC DNA]</scope>
    <source>
        <strain evidence="3 4">RN3S43</strain>
    </source>
</reference>